<name>A0A432V1K2_9HYPH</name>
<accession>A0A432V1K2</accession>
<keyword evidence="2" id="KW-1185">Reference proteome</keyword>
<organism evidence="1 2">
    <name type="scientific">Borborobacter arsenicus</name>
    <dbReference type="NCBI Taxonomy" id="1851146"/>
    <lineage>
        <taxon>Bacteria</taxon>
        <taxon>Pseudomonadati</taxon>
        <taxon>Pseudomonadota</taxon>
        <taxon>Alphaproteobacteria</taxon>
        <taxon>Hyphomicrobiales</taxon>
        <taxon>Phyllobacteriaceae</taxon>
        <taxon>Borborobacter</taxon>
    </lineage>
</organism>
<dbReference type="EMBL" id="RKST01000027">
    <property type="protein sequence ID" value="RUM95922.1"/>
    <property type="molecule type" value="Genomic_DNA"/>
</dbReference>
<dbReference type="Proteomes" id="UP000281647">
    <property type="component" value="Unassembled WGS sequence"/>
</dbReference>
<evidence type="ECO:0000313" key="2">
    <source>
        <dbReference type="Proteomes" id="UP000281647"/>
    </source>
</evidence>
<sequence>MEQERQYFSDKEIAADPEFRGLFSASTLQKHRVRGTGPKYIQFGAKCLYTREWTRDWIEAKVVTSTSEAA</sequence>
<evidence type="ECO:0000313" key="1">
    <source>
        <dbReference type="EMBL" id="RUM95922.1"/>
    </source>
</evidence>
<proteinExistence type="predicted"/>
<gene>
    <name evidence="1" type="ORF">EET67_20595</name>
</gene>
<protein>
    <recommendedName>
        <fullName evidence="3">DNA-binding protein</fullName>
    </recommendedName>
</protein>
<dbReference type="AlphaFoldDB" id="A0A432V1K2"/>
<comment type="caution">
    <text evidence="1">The sequence shown here is derived from an EMBL/GenBank/DDBJ whole genome shotgun (WGS) entry which is preliminary data.</text>
</comment>
<reference evidence="1 2" key="1">
    <citation type="submission" date="2018-11" db="EMBL/GenBank/DDBJ databases">
        <title>Pseudaminobacter arsenicus sp. nov., an arsenic-resistant bacterium isolated from arsenic-rich aquifers.</title>
        <authorList>
            <person name="Mu Y."/>
        </authorList>
    </citation>
    <scope>NUCLEOTIDE SEQUENCE [LARGE SCALE GENOMIC DNA]</scope>
    <source>
        <strain evidence="1 2">CB3</strain>
    </source>
</reference>
<evidence type="ECO:0008006" key="3">
    <source>
        <dbReference type="Google" id="ProtNLM"/>
    </source>
</evidence>
<dbReference type="RefSeq" id="WP_128628274.1">
    <property type="nucleotide sequence ID" value="NZ_RKST01000027.1"/>
</dbReference>
<dbReference type="OrthoDB" id="9806994at2"/>